<sequence length="472" mass="53757">MQGDPYNFKSIIVFCVLLSLISPLHAIIFPYVYPRLKLEAKPPGDAGDPLILTPYLKKGAIETAQKISSVWVTEKIGFTSHAGFFTVDEKYNSNLYFWYFPPFSQNDDAPVVLWLQGGPGASSLFGLFTELGPLIAKKDGFALRKYHWALSNHVIFIDNPVGTGFSFTDSDKGYCSNENCVAKGLYNAMQQFFTLFPNLRNNTFCISGESYAGKYIPALALEIHHQNANGNDDLINLKCLAMGNAYCDPIHQIDYGSYLYQHGLIDNNQLEVFERYQNKIVAEIKKDNWETADILMDQLLDGELTNFSYFKDYTGFSDYYNFLKPENVDDMSIFTDLLQNNKLRSSIHVGGLPFNSGEEVQIHLAFDILKSVASYISELLSHYRILFYNGQLDIIVAYPLTENFLHNLNFSSAKEYKNAPRHIWRVGDDIAGYWKKAGNLTEVLVRNAGHMVPHDQPKWAYNLITRFIRDKF</sequence>
<evidence type="ECO:0000256" key="4">
    <source>
        <dbReference type="ARBA" id="ARBA00022729"/>
    </source>
</evidence>
<dbReference type="Pfam" id="PF00450">
    <property type="entry name" value="Peptidase_S10"/>
    <property type="match status" value="1"/>
</dbReference>
<dbReference type="PROSITE" id="PS00560">
    <property type="entry name" value="CARBOXYPEPT_SER_HIS"/>
    <property type="match status" value="1"/>
</dbReference>
<comment type="similarity">
    <text evidence="1 7">Belongs to the peptidase S10 family.</text>
</comment>
<dbReference type="PROSITE" id="PS00131">
    <property type="entry name" value="CARBOXYPEPT_SER_SER"/>
    <property type="match status" value="1"/>
</dbReference>
<keyword evidence="6" id="KW-0325">Glycoprotein</keyword>
<dbReference type="PRINTS" id="PR00724">
    <property type="entry name" value="CRBOXYPTASEC"/>
</dbReference>
<dbReference type="Proteomes" id="UP001549921">
    <property type="component" value="Unassembled WGS sequence"/>
</dbReference>
<dbReference type="AlphaFoldDB" id="A0ABD0SFH2"/>
<gene>
    <name evidence="8" type="ORF">ABMA28_009035</name>
</gene>
<organism evidence="8 9">
    <name type="scientific">Loxostege sticticalis</name>
    <name type="common">Beet webworm moth</name>
    <dbReference type="NCBI Taxonomy" id="481309"/>
    <lineage>
        <taxon>Eukaryota</taxon>
        <taxon>Metazoa</taxon>
        <taxon>Ecdysozoa</taxon>
        <taxon>Arthropoda</taxon>
        <taxon>Hexapoda</taxon>
        <taxon>Insecta</taxon>
        <taxon>Pterygota</taxon>
        <taxon>Neoptera</taxon>
        <taxon>Endopterygota</taxon>
        <taxon>Lepidoptera</taxon>
        <taxon>Glossata</taxon>
        <taxon>Ditrysia</taxon>
        <taxon>Pyraloidea</taxon>
        <taxon>Crambidae</taxon>
        <taxon>Pyraustinae</taxon>
        <taxon>Loxostege</taxon>
    </lineage>
</organism>
<dbReference type="FunFam" id="3.40.50.1820:FF:000096">
    <property type="entry name" value="Carboxypeptidase vitellogenic-like"/>
    <property type="match status" value="1"/>
</dbReference>
<evidence type="ECO:0000256" key="2">
    <source>
        <dbReference type="ARBA" id="ARBA00022645"/>
    </source>
</evidence>
<keyword evidence="5 7" id="KW-0378">Hydrolase</keyword>
<dbReference type="EMBL" id="JBEDNZ010000022">
    <property type="protein sequence ID" value="KAL0818602.1"/>
    <property type="molecule type" value="Genomic_DNA"/>
</dbReference>
<dbReference type="PANTHER" id="PTHR11802">
    <property type="entry name" value="SERINE PROTEASE FAMILY S10 SERINE CARBOXYPEPTIDASE"/>
    <property type="match status" value="1"/>
</dbReference>
<dbReference type="InterPro" id="IPR001563">
    <property type="entry name" value="Peptidase_S10"/>
</dbReference>
<evidence type="ECO:0000256" key="5">
    <source>
        <dbReference type="ARBA" id="ARBA00022801"/>
    </source>
</evidence>
<keyword evidence="2 7" id="KW-0121">Carboxypeptidase</keyword>
<dbReference type="GO" id="GO:0004185">
    <property type="term" value="F:serine-type carboxypeptidase activity"/>
    <property type="evidence" value="ECO:0007669"/>
    <property type="project" value="UniProtKB-UniRule"/>
</dbReference>
<dbReference type="InterPro" id="IPR033124">
    <property type="entry name" value="Ser_caboxypep_his_AS"/>
</dbReference>
<dbReference type="InterPro" id="IPR029058">
    <property type="entry name" value="AB_hydrolase_fold"/>
</dbReference>
<comment type="caution">
    <text evidence="8">The sequence shown here is derived from an EMBL/GenBank/DDBJ whole genome shotgun (WGS) entry which is preliminary data.</text>
</comment>
<dbReference type="PANTHER" id="PTHR11802:SF472">
    <property type="entry name" value="SERINE CARBOXYPEPTIDASE CPVL-RELATED"/>
    <property type="match status" value="1"/>
</dbReference>
<evidence type="ECO:0000256" key="6">
    <source>
        <dbReference type="ARBA" id="ARBA00023180"/>
    </source>
</evidence>
<dbReference type="InterPro" id="IPR018202">
    <property type="entry name" value="Ser_caboxypep_ser_AS"/>
</dbReference>
<dbReference type="SUPFAM" id="SSF53474">
    <property type="entry name" value="alpha/beta-Hydrolases"/>
    <property type="match status" value="1"/>
</dbReference>
<dbReference type="GO" id="GO:0006508">
    <property type="term" value="P:proteolysis"/>
    <property type="evidence" value="ECO:0007669"/>
    <property type="project" value="UniProtKB-KW"/>
</dbReference>
<reference evidence="8 9" key="1">
    <citation type="submission" date="2024-06" db="EMBL/GenBank/DDBJ databases">
        <title>A chromosome-level genome assembly of beet webworm, Loxostege sticticalis.</title>
        <authorList>
            <person name="Zhang Y."/>
        </authorList>
    </citation>
    <scope>NUCLEOTIDE SEQUENCE [LARGE SCALE GENOMIC DNA]</scope>
    <source>
        <strain evidence="8">AQ028</strain>
        <tissue evidence="8">Male pupae</tissue>
    </source>
</reference>
<protein>
    <recommendedName>
        <fullName evidence="7">Carboxypeptidase</fullName>
        <ecNumber evidence="7">3.4.16.-</ecNumber>
    </recommendedName>
</protein>
<accession>A0ABD0SFH2</accession>
<dbReference type="EC" id="3.4.16.-" evidence="7"/>
<evidence type="ECO:0000313" key="9">
    <source>
        <dbReference type="Proteomes" id="UP001549921"/>
    </source>
</evidence>
<keyword evidence="4" id="KW-0732">Signal</keyword>
<evidence type="ECO:0000313" key="8">
    <source>
        <dbReference type="EMBL" id="KAL0818602.1"/>
    </source>
</evidence>
<dbReference type="Gene3D" id="3.40.50.1820">
    <property type="entry name" value="alpha/beta hydrolase"/>
    <property type="match status" value="1"/>
</dbReference>
<name>A0ABD0SFH2_LOXSC</name>
<evidence type="ECO:0000256" key="3">
    <source>
        <dbReference type="ARBA" id="ARBA00022670"/>
    </source>
</evidence>
<evidence type="ECO:0000256" key="1">
    <source>
        <dbReference type="ARBA" id="ARBA00009431"/>
    </source>
</evidence>
<proteinExistence type="inferred from homology"/>
<keyword evidence="3 7" id="KW-0645">Protease</keyword>
<evidence type="ECO:0000256" key="7">
    <source>
        <dbReference type="RuleBase" id="RU361156"/>
    </source>
</evidence>